<keyword evidence="3" id="KW-0496">Mitochondrion</keyword>
<comment type="function">
    <text evidence="1">Required for the assembly of cytochrome c oxidase.</text>
</comment>
<evidence type="ECO:0000256" key="1">
    <source>
        <dbReference type="ARBA" id="ARBA00003875"/>
    </source>
</evidence>
<dbReference type="PROSITE" id="PS51808">
    <property type="entry name" value="CHCH"/>
    <property type="match status" value="1"/>
</dbReference>
<evidence type="ECO:0000256" key="4">
    <source>
        <dbReference type="ARBA" id="ARBA00023157"/>
    </source>
</evidence>
<dbReference type="InterPro" id="IPR051040">
    <property type="entry name" value="COX23"/>
</dbReference>
<evidence type="ECO:0008006" key="8">
    <source>
        <dbReference type="Google" id="ProtNLM"/>
    </source>
</evidence>
<feature type="compositionally biased region" description="Basic and acidic residues" evidence="5">
    <location>
        <begin position="1"/>
        <end position="14"/>
    </location>
</feature>
<feature type="region of interest" description="Disordered" evidence="5">
    <location>
        <begin position="1"/>
        <end position="27"/>
    </location>
</feature>
<dbReference type="Gene3D" id="1.10.287.1130">
    <property type="entry name" value="CytochromE C oxidase copper chaperone"/>
    <property type="match status" value="1"/>
</dbReference>
<evidence type="ECO:0000256" key="5">
    <source>
        <dbReference type="SAM" id="MobiDB-lite"/>
    </source>
</evidence>
<comment type="caution">
    <text evidence="6">The sequence shown here is derived from an EMBL/GenBank/DDBJ whole genome shotgun (WGS) entry which is preliminary data.</text>
</comment>
<accession>A0A8K0UK07</accession>
<reference evidence="6" key="1">
    <citation type="journal article" date="2021" name="New Phytol.">
        <title>Evolutionary innovations through gain and loss of genes in the ectomycorrhizal Boletales.</title>
        <authorList>
            <person name="Wu G."/>
            <person name="Miyauchi S."/>
            <person name="Morin E."/>
            <person name="Kuo A."/>
            <person name="Drula E."/>
            <person name="Varga T."/>
            <person name="Kohler A."/>
            <person name="Feng B."/>
            <person name="Cao Y."/>
            <person name="Lipzen A."/>
            <person name="Daum C."/>
            <person name="Hundley H."/>
            <person name="Pangilinan J."/>
            <person name="Johnson J."/>
            <person name="Barry K."/>
            <person name="LaButti K."/>
            <person name="Ng V."/>
            <person name="Ahrendt S."/>
            <person name="Min B."/>
            <person name="Choi I.G."/>
            <person name="Park H."/>
            <person name="Plett J.M."/>
            <person name="Magnuson J."/>
            <person name="Spatafora J.W."/>
            <person name="Nagy L.G."/>
            <person name="Henrissat B."/>
            <person name="Grigoriev I.V."/>
            <person name="Yang Z.L."/>
            <person name="Xu J."/>
            <person name="Martin F.M."/>
        </authorList>
    </citation>
    <scope>NUCLEOTIDE SEQUENCE</scope>
    <source>
        <strain evidence="6">KKN 215</strain>
    </source>
</reference>
<dbReference type="Proteomes" id="UP000813824">
    <property type="component" value="Unassembled WGS sequence"/>
</dbReference>
<protein>
    <recommendedName>
        <fullName evidence="8">Cytochrome c oxidase-assembly factor COX23, mitochondrial</fullName>
    </recommendedName>
</protein>
<dbReference type="PANTHER" id="PTHR46811">
    <property type="entry name" value="COILED-COIL-HELIX-COILED-COIL-HELIX DOMAIN-CONTAINING PROTEIN 7"/>
    <property type="match status" value="1"/>
</dbReference>
<dbReference type="GO" id="GO:0033108">
    <property type="term" value="P:mitochondrial respiratory chain complex assembly"/>
    <property type="evidence" value="ECO:0007669"/>
    <property type="project" value="TreeGrafter"/>
</dbReference>
<name>A0A8K0UK07_9AGAR</name>
<dbReference type="InterPro" id="IPR009069">
    <property type="entry name" value="Cys_alpha_HP_mot_SF"/>
</dbReference>
<evidence type="ECO:0000313" key="7">
    <source>
        <dbReference type="Proteomes" id="UP000813824"/>
    </source>
</evidence>
<dbReference type="AlphaFoldDB" id="A0A8K0UK07"/>
<proteinExistence type="predicted"/>
<gene>
    <name evidence="6" type="ORF">BXZ70DRAFT_949228</name>
</gene>
<evidence type="ECO:0000256" key="3">
    <source>
        <dbReference type="ARBA" id="ARBA00023128"/>
    </source>
</evidence>
<dbReference type="OrthoDB" id="9971592at2759"/>
<keyword evidence="4" id="KW-1015">Disulfide bond</keyword>
<organism evidence="6 7">
    <name type="scientific">Cristinia sonorae</name>
    <dbReference type="NCBI Taxonomy" id="1940300"/>
    <lineage>
        <taxon>Eukaryota</taxon>
        <taxon>Fungi</taxon>
        <taxon>Dikarya</taxon>
        <taxon>Basidiomycota</taxon>
        <taxon>Agaricomycotina</taxon>
        <taxon>Agaricomycetes</taxon>
        <taxon>Agaricomycetidae</taxon>
        <taxon>Agaricales</taxon>
        <taxon>Pleurotineae</taxon>
        <taxon>Stephanosporaceae</taxon>
        <taxon>Cristinia</taxon>
    </lineage>
</organism>
<comment type="subcellular location">
    <subcellularLocation>
        <location evidence="2">Mitochondrion intermembrane space</location>
    </subcellularLocation>
</comment>
<evidence type="ECO:0000313" key="6">
    <source>
        <dbReference type="EMBL" id="KAH8093798.1"/>
    </source>
</evidence>
<sequence length="91" mass="10735">MSTTSRKKEEELPHPLDNVKPANYREKFKGRDVSSKFIDPCEAAAKASMDCMNKHDFNRNECLDYFQAYRDCKKTWMDQRKADRRAGRPTE</sequence>
<dbReference type="EMBL" id="JAEVFJ010000028">
    <property type="protein sequence ID" value="KAH8093798.1"/>
    <property type="molecule type" value="Genomic_DNA"/>
</dbReference>
<dbReference type="SUPFAM" id="SSF47072">
    <property type="entry name" value="Cysteine alpha-hairpin motif"/>
    <property type="match status" value="1"/>
</dbReference>
<dbReference type="GO" id="GO:0005758">
    <property type="term" value="C:mitochondrial intermembrane space"/>
    <property type="evidence" value="ECO:0007669"/>
    <property type="project" value="UniProtKB-SubCell"/>
</dbReference>
<evidence type="ECO:0000256" key="2">
    <source>
        <dbReference type="ARBA" id="ARBA00004569"/>
    </source>
</evidence>
<dbReference type="PANTHER" id="PTHR46811:SF1">
    <property type="entry name" value="COILED-COIL-HELIX-COILED-COIL-HELIX DOMAIN-CONTAINING PROTEIN 7"/>
    <property type="match status" value="1"/>
</dbReference>
<keyword evidence="7" id="KW-1185">Reference proteome</keyword>